<protein>
    <recommendedName>
        <fullName evidence="1">C-type lectin domain-containing protein</fullName>
    </recommendedName>
</protein>
<proteinExistence type="predicted"/>
<dbReference type="Gene3D" id="3.10.100.10">
    <property type="entry name" value="Mannose-Binding Protein A, subunit A"/>
    <property type="match status" value="1"/>
</dbReference>
<dbReference type="PROSITE" id="PS50041">
    <property type="entry name" value="C_TYPE_LECTIN_2"/>
    <property type="match status" value="1"/>
</dbReference>
<feature type="domain" description="C-type lectin" evidence="1">
    <location>
        <begin position="58"/>
        <end position="172"/>
    </location>
</feature>
<dbReference type="InterPro" id="IPR016186">
    <property type="entry name" value="C-type_lectin-like/link_sf"/>
</dbReference>
<accession>A0A6C0CCJ6</accession>
<dbReference type="AlphaFoldDB" id="A0A6C0CCJ6"/>
<dbReference type="SUPFAM" id="SSF56436">
    <property type="entry name" value="C-type lectin-like"/>
    <property type="match status" value="1"/>
</dbReference>
<dbReference type="InterPro" id="IPR016187">
    <property type="entry name" value="CTDL_fold"/>
</dbReference>
<name>A0A6C0CCJ6_9ZZZZ</name>
<dbReference type="InterPro" id="IPR001304">
    <property type="entry name" value="C-type_lectin-like"/>
</dbReference>
<evidence type="ECO:0000313" key="2">
    <source>
        <dbReference type="EMBL" id="QHT02027.1"/>
    </source>
</evidence>
<evidence type="ECO:0000259" key="1">
    <source>
        <dbReference type="PROSITE" id="PS50041"/>
    </source>
</evidence>
<organism evidence="2">
    <name type="scientific">viral metagenome</name>
    <dbReference type="NCBI Taxonomy" id="1070528"/>
    <lineage>
        <taxon>unclassified sequences</taxon>
        <taxon>metagenomes</taxon>
        <taxon>organismal metagenomes</taxon>
    </lineage>
</organism>
<sequence length="250" mass="27439">MPSVDNTYKLGDISKNWSNAYIKDISATNISVSGNLIPLNNNSGSLGTISIDSNTSSIQLYHYELIAIARTWLEHRTIAQNSGRTLAVILDLSQNNAVKKLLQDNGSGSAWIGGRRTGSSVKPIGVTGRGSLYWEWINGATWSYNNFDGEEPNNQGGNEDYLEINDLGMWNDLIGSSQLHAIYMTTINTTTTITSINTINSRIWRNAYIRDISATTISVNQLIVTELSSNNIASVISNLIQRIAILEARP</sequence>
<dbReference type="CDD" id="cd00037">
    <property type="entry name" value="CLECT"/>
    <property type="match status" value="1"/>
</dbReference>
<reference evidence="2" key="1">
    <citation type="journal article" date="2020" name="Nature">
        <title>Giant virus diversity and host interactions through global metagenomics.</title>
        <authorList>
            <person name="Schulz F."/>
            <person name="Roux S."/>
            <person name="Paez-Espino D."/>
            <person name="Jungbluth S."/>
            <person name="Walsh D.A."/>
            <person name="Denef V.J."/>
            <person name="McMahon K.D."/>
            <person name="Konstantinidis K.T."/>
            <person name="Eloe-Fadrosh E.A."/>
            <person name="Kyrpides N.C."/>
            <person name="Woyke T."/>
        </authorList>
    </citation>
    <scope>NUCLEOTIDE SEQUENCE</scope>
    <source>
        <strain evidence="2">GVMAG-M-3300020523-10</strain>
    </source>
</reference>
<dbReference type="EMBL" id="MN739386">
    <property type="protein sequence ID" value="QHT02027.1"/>
    <property type="molecule type" value="Genomic_DNA"/>
</dbReference>
<dbReference type="SMART" id="SM00034">
    <property type="entry name" value="CLECT"/>
    <property type="match status" value="1"/>
</dbReference>